<dbReference type="InterPro" id="IPR001584">
    <property type="entry name" value="Integrase_cat-core"/>
</dbReference>
<keyword evidence="1" id="KW-0815">Transposition</keyword>
<evidence type="ECO:0000313" key="7">
    <source>
        <dbReference type="Proteomes" id="UP000765509"/>
    </source>
</evidence>
<accession>A0A9Q3HXS9</accession>
<dbReference type="GO" id="GO:0003887">
    <property type="term" value="F:DNA-directed DNA polymerase activity"/>
    <property type="evidence" value="ECO:0007669"/>
    <property type="project" value="UniProtKB-EC"/>
</dbReference>
<dbReference type="InterPro" id="IPR036397">
    <property type="entry name" value="RNaseH_sf"/>
</dbReference>
<keyword evidence="2" id="KW-0694">RNA-binding</keyword>
<dbReference type="EMBL" id="AVOT02026776">
    <property type="protein sequence ID" value="MBW0518650.1"/>
    <property type="molecule type" value="Genomic_DNA"/>
</dbReference>
<dbReference type="GO" id="GO:0003723">
    <property type="term" value="F:RNA binding"/>
    <property type="evidence" value="ECO:0007669"/>
    <property type="project" value="UniProtKB-KW"/>
</dbReference>
<dbReference type="GO" id="GO:0032196">
    <property type="term" value="P:transposition"/>
    <property type="evidence" value="ECO:0007669"/>
    <property type="project" value="UniProtKB-KW"/>
</dbReference>
<dbReference type="Proteomes" id="UP000765509">
    <property type="component" value="Unassembled WGS sequence"/>
</dbReference>
<protein>
    <recommendedName>
        <fullName evidence="5">Integrase catalytic domain-containing protein</fullName>
    </recommendedName>
</protein>
<keyword evidence="7" id="KW-1185">Reference proteome</keyword>
<dbReference type="PANTHER" id="PTHR42648">
    <property type="entry name" value="TRANSPOSASE, PUTATIVE-RELATED"/>
    <property type="match status" value="1"/>
</dbReference>
<dbReference type="OrthoDB" id="2640446at2759"/>
<proteinExistence type="predicted"/>
<feature type="domain" description="Integrase catalytic" evidence="5">
    <location>
        <begin position="1"/>
        <end position="124"/>
    </location>
</feature>
<evidence type="ECO:0000256" key="2">
    <source>
        <dbReference type="ARBA" id="ARBA00022884"/>
    </source>
</evidence>
<comment type="catalytic activity">
    <reaction evidence="4">
        <text>DNA(n) + a 2'-deoxyribonucleoside 5'-triphosphate = DNA(n+1) + diphosphate</text>
        <dbReference type="Rhea" id="RHEA:22508"/>
        <dbReference type="Rhea" id="RHEA-COMP:17339"/>
        <dbReference type="Rhea" id="RHEA-COMP:17340"/>
        <dbReference type="ChEBI" id="CHEBI:33019"/>
        <dbReference type="ChEBI" id="CHEBI:61560"/>
        <dbReference type="ChEBI" id="CHEBI:173112"/>
        <dbReference type="EC" id="2.7.7.7"/>
    </reaction>
</comment>
<name>A0A9Q3HXS9_9BASI</name>
<dbReference type="GO" id="GO:0003964">
    <property type="term" value="F:RNA-directed DNA polymerase activity"/>
    <property type="evidence" value="ECO:0007669"/>
    <property type="project" value="UniProtKB-EC"/>
</dbReference>
<evidence type="ECO:0000259" key="5">
    <source>
        <dbReference type="PROSITE" id="PS50994"/>
    </source>
</evidence>
<evidence type="ECO:0000256" key="4">
    <source>
        <dbReference type="ARBA" id="ARBA00049244"/>
    </source>
</evidence>
<evidence type="ECO:0000313" key="6">
    <source>
        <dbReference type="EMBL" id="MBW0518650.1"/>
    </source>
</evidence>
<dbReference type="GO" id="GO:0005634">
    <property type="term" value="C:nucleus"/>
    <property type="evidence" value="ECO:0007669"/>
    <property type="project" value="UniProtKB-ARBA"/>
</dbReference>
<sequence>MFHPLRAHVDITRDKLLDFLVSNIMGPFDQYPQGFQYLLTIRDHVSTFSVVYPLRSRSDAPAAVLDAITHLTVQLETIPKALKTDNARELTSGSFTAGLAKFGVGFYPSLPYLPQENGKAKCLN</sequence>
<comment type="catalytic activity">
    <reaction evidence="3">
        <text>DNA(n) + a 2'-deoxyribonucleoside 5'-triphosphate = DNA(n+1) + diphosphate</text>
        <dbReference type="Rhea" id="RHEA:22508"/>
        <dbReference type="Rhea" id="RHEA-COMP:17339"/>
        <dbReference type="Rhea" id="RHEA-COMP:17340"/>
        <dbReference type="ChEBI" id="CHEBI:33019"/>
        <dbReference type="ChEBI" id="CHEBI:61560"/>
        <dbReference type="ChEBI" id="CHEBI:173112"/>
        <dbReference type="EC" id="2.7.7.49"/>
    </reaction>
</comment>
<dbReference type="PANTHER" id="PTHR42648:SF28">
    <property type="entry name" value="TRANSPOSON-ENCODED PROTEIN WITH RIBONUCLEASE H-LIKE AND RETROVIRUS ZINC FINGER-LIKE DOMAINS"/>
    <property type="match status" value="1"/>
</dbReference>
<dbReference type="AlphaFoldDB" id="A0A9Q3HXS9"/>
<dbReference type="InterPro" id="IPR012337">
    <property type="entry name" value="RNaseH-like_sf"/>
</dbReference>
<comment type="caution">
    <text evidence="6">The sequence shown here is derived from an EMBL/GenBank/DDBJ whole genome shotgun (WGS) entry which is preliminary data.</text>
</comment>
<dbReference type="InterPro" id="IPR039537">
    <property type="entry name" value="Retrotran_Ty1/copia-like"/>
</dbReference>
<gene>
    <name evidence="6" type="ORF">O181_058365</name>
</gene>
<evidence type="ECO:0000256" key="3">
    <source>
        <dbReference type="ARBA" id="ARBA00048173"/>
    </source>
</evidence>
<dbReference type="Gene3D" id="3.30.420.10">
    <property type="entry name" value="Ribonuclease H-like superfamily/Ribonuclease H"/>
    <property type="match status" value="1"/>
</dbReference>
<dbReference type="GO" id="GO:0015074">
    <property type="term" value="P:DNA integration"/>
    <property type="evidence" value="ECO:0007669"/>
    <property type="project" value="InterPro"/>
</dbReference>
<dbReference type="SUPFAM" id="SSF53098">
    <property type="entry name" value="Ribonuclease H-like"/>
    <property type="match status" value="1"/>
</dbReference>
<organism evidence="6 7">
    <name type="scientific">Austropuccinia psidii MF-1</name>
    <dbReference type="NCBI Taxonomy" id="1389203"/>
    <lineage>
        <taxon>Eukaryota</taxon>
        <taxon>Fungi</taxon>
        <taxon>Dikarya</taxon>
        <taxon>Basidiomycota</taxon>
        <taxon>Pucciniomycotina</taxon>
        <taxon>Pucciniomycetes</taxon>
        <taxon>Pucciniales</taxon>
        <taxon>Sphaerophragmiaceae</taxon>
        <taxon>Austropuccinia</taxon>
    </lineage>
</organism>
<evidence type="ECO:0000256" key="1">
    <source>
        <dbReference type="ARBA" id="ARBA00022578"/>
    </source>
</evidence>
<reference evidence="6" key="1">
    <citation type="submission" date="2021-03" db="EMBL/GenBank/DDBJ databases">
        <title>Draft genome sequence of rust myrtle Austropuccinia psidii MF-1, a brazilian biotype.</title>
        <authorList>
            <person name="Quecine M.C."/>
            <person name="Pachon D.M.R."/>
            <person name="Bonatelli M.L."/>
            <person name="Correr F.H."/>
            <person name="Franceschini L.M."/>
            <person name="Leite T.F."/>
            <person name="Margarido G.R.A."/>
            <person name="Almeida C.A."/>
            <person name="Ferrarezi J.A."/>
            <person name="Labate C.A."/>
        </authorList>
    </citation>
    <scope>NUCLEOTIDE SEQUENCE</scope>
    <source>
        <strain evidence="6">MF-1</strain>
    </source>
</reference>
<dbReference type="PROSITE" id="PS50994">
    <property type="entry name" value="INTEGRASE"/>
    <property type="match status" value="1"/>
</dbReference>